<evidence type="ECO:0000313" key="6">
    <source>
        <dbReference type="Proteomes" id="UP000622552"/>
    </source>
</evidence>
<dbReference type="SMART" id="SM00420">
    <property type="entry name" value="HTH_DEOR"/>
    <property type="match status" value="1"/>
</dbReference>
<dbReference type="InterPro" id="IPR028082">
    <property type="entry name" value="Peripla_BP_I"/>
</dbReference>
<dbReference type="Pfam" id="PF08220">
    <property type="entry name" value="HTH_DeoR"/>
    <property type="match status" value="1"/>
</dbReference>
<keyword evidence="6" id="KW-1185">Reference proteome</keyword>
<evidence type="ECO:0000313" key="5">
    <source>
        <dbReference type="EMBL" id="MBG6135155.1"/>
    </source>
</evidence>
<dbReference type="InterPro" id="IPR018356">
    <property type="entry name" value="Tscrpt_reg_HTH_DeoR_CS"/>
</dbReference>
<dbReference type="PROSITE" id="PS00894">
    <property type="entry name" value="HTH_DEOR_1"/>
    <property type="match status" value="1"/>
</dbReference>
<dbReference type="Proteomes" id="UP000622552">
    <property type="component" value="Unassembled WGS sequence"/>
</dbReference>
<protein>
    <submittedName>
        <fullName evidence="5">DNA-binding LacI/PurR family transcriptional regulator</fullName>
    </submittedName>
</protein>
<evidence type="ECO:0000259" key="4">
    <source>
        <dbReference type="PROSITE" id="PS51000"/>
    </source>
</evidence>
<dbReference type="Pfam" id="PF13377">
    <property type="entry name" value="Peripla_BP_3"/>
    <property type="match status" value="1"/>
</dbReference>
<feature type="domain" description="HTH deoR-type" evidence="4">
    <location>
        <begin position="3"/>
        <end position="58"/>
    </location>
</feature>
<dbReference type="GO" id="GO:0003700">
    <property type="term" value="F:DNA-binding transcription factor activity"/>
    <property type="evidence" value="ECO:0007669"/>
    <property type="project" value="InterPro"/>
</dbReference>
<name>A0A8J7G9V4_9ACTN</name>
<comment type="caution">
    <text evidence="5">The sequence shown here is derived from an EMBL/GenBank/DDBJ whole genome shotgun (WGS) entry which is preliminary data.</text>
</comment>
<reference evidence="5" key="1">
    <citation type="submission" date="2020-11" db="EMBL/GenBank/DDBJ databases">
        <title>Sequencing the genomes of 1000 actinobacteria strains.</title>
        <authorList>
            <person name="Klenk H.-P."/>
        </authorList>
    </citation>
    <scope>NUCLEOTIDE SEQUENCE</scope>
    <source>
        <strain evidence="5">DSM 45356</strain>
    </source>
</reference>
<dbReference type="Gene3D" id="1.10.10.10">
    <property type="entry name" value="Winged helix-like DNA-binding domain superfamily/Winged helix DNA-binding domain"/>
    <property type="match status" value="1"/>
</dbReference>
<sequence>MEAVRRHQAILLALRRDGSVRVADLVTQLGVSPITVRRDLAELEHRGLISRVHGGAVPPLALRGTATGTEPPVITGRRPTIGMMIPATSQYFREVVEGARRAAQAHDIRLVLAVSDYNVEGDRLNVQRLLDARIDGLLLTPSAPFSRHSSALDWTADLPVPVLFVERYHSPAAVRPVEFVASDHQHGALQAMRHLAELGHRRVALMTCASPTSDWITLGYDAALGALDLADAMPRHENRTREELLGDLDLIMDAFAASGVTAVLAHPDDIAIQVVQRARQRGMVVPDDLSVVAYNDEIAGLADIPLTAVAPAREDVGRLAVEFLLRKLHSGRTERAALHVHVLPRVIVRASTTRPRPAGPESAPAG</sequence>
<dbReference type="GO" id="GO:0000976">
    <property type="term" value="F:transcription cis-regulatory region binding"/>
    <property type="evidence" value="ECO:0007669"/>
    <property type="project" value="TreeGrafter"/>
</dbReference>
<accession>A0A8J7G9V4</accession>
<dbReference type="InterPro" id="IPR046335">
    <property type="entry name" value="LacI/GalR-like_sensor"/>
</dbReference>
<evidence type="ECO:0000256" key="3">
    <source>
        <dbReference type="ARBA" id="ARBA00023163"/>
    </source>
</evidence>
<dbReference type="InterPro" id="IPR036388">
    <property type="entry name" value="WH-like_DNA-bd_sf"/>
</dbReference>
<dbReference type="SUPFAM" id="SSF53822">
    <property type="entry name" value="Periplasmic binding protein-like I"/>
    <property type="match status" value="1"/>
</dbReference>
<keyword evidence="3" id="KW-0804">Transcription</keyword>
<dbReference type="SUPFAM" id="SSF46785">
    <property type="entry name" value="Winged helix' DNA-binding domain"/>
    <property type="match status" value="1"/>
</dbReference>
<gene>
    <name evidence="5" type="ORF">IW245_001349</name>
</gene>
<dbReference type="RefSeq" id="WP_197002307.1">
    <property type="nucleotide sequence ID" value="NZ_BONS01000003.1"/>
</dbReference>
<dbReference type="InterPro" id="IPR036390">
    <property type="entry name" value="WH_DNA-bd_sf"/>
</dbReference>
<dbReference type="PROSITE" id="PS51000">
    <property type="entry name" value="HTH_DEOR_2"/>
    <property type="match status" value="1"/>
</dbReference>
<dbReference type="EMBL" id="JADOUF010000001">
    <property type="protein sequence ID" value="MBG6135155.1"/>
    <property type="molecule type" value="Genomic_DNA"/>
</dbReference>
<organism evidence="5 6">
    <name type="scientific">Longispora fulva</name>
    <dbReference type="NCBI Taxonomy" id="619741"/>
    <lineage>
        <taxon>Bacteria</taxon>
        <taxon>Bacillati</taxon>
        <taxon>Actinomycetota</taxon>
        <taxon>Actinomycetes</taxon>
        <taxon>Micromonosporales</taxon>
        <taxon>Micromonosporaceae</taxon>
        <taxon>Longispora</taxon>
    </lineage>
</organism>
<evidence type="ECO:0000256" key="2">
    <source>
        <dbReference type="ARBA" id="ARBA00023125"/>
    </source>
</evidence>
<dbReference type="PRINTS" id="PR00037">
    <property type="entry name" value="HTHLACR"/>
</dbReference>
<keyword evidence="1" id="KW-0805">Transcription regulation</keyword>
<keyword evidence="2 5" id="KW-0238">DNA-binding</keyword>
<dbReference type="PANTHER" id="PTHR30146:SF155">
    <property type="entry name" value="ALANINE RACEMASE"/>
    <property type="match status" value="1"/>
</dbReference>
<dbReference type="InterPro" id="IPR001034">
    <property type="entry name" value="DeoR_HTH"/>
</dbReference>
<dbReference type="CDD" id="cd06267">
    <property type="entry name" value="PBP1_LacI_sugar_binding-like"/>
    <property type="match status" value="1"/>
</dbReference>
<proteinExistence type="predicted"/>
<evidence type="ECO:0000256" key="1">
    <source>
        <dbReference type="ARBA" id="ARBA00023015"/>
    </source>
</evidence>
<dbReference type="AlphaFoldDB" id="A0A8J7G9V4"/>
<dbReference type="PANTHER" id="PTHR30146">
    <property type="entry name" value="LACI-RELATED TRANSCRIPTIONAL REPRESSOR"/>
    <property type="match status" value="1"/>
</dbReference>
<dbReference type="Gene3D" id="3.40.50.2300">
    <property type="match status" value="2"/>
</dbReference>